<gene>
    <name evidence="2" type="ORF">GO493_02675</name>
</gene>
<keyword evidence="3" id="KW-1185">Reference proteome</keyword>
<comment type="caution">
    <text evidence="2">The sequence shown here is derived from an EMBL/GenBank/DDBJ whole genome shotgun (WGS) entry which is preliminary data.</text>
</comment>
<evidence type="ECO:0000313" key="2">
    <source>
        <dbReference type="EMBL" id="MVT07151.1"/>
    </source>
</evidence>
<feature type="chain" id="PRO_5029739656" evidence="1">
    <location>
        <begin position="21"/>
        <end position="588"/>
    </location>
</feature>
<dbReference type="PANTHER" id="PTHR33361:SF16">
    <property type="entry name" value="DUF885 DOMAIN-CONTAINING PROTEIN"/>
    <property type="match status" value="1"/>
</dbReference>
<organism evidence="2 3">
    <name type="scientific">Chitinophaga tropicalis</name>
    <dbReference type="NCBI Taxonomy" id="2683588"/>
    <lineage>
        <taxon>Bacteria</taxon>
        <taxon>Pseudomonadati</taxon>
        <taxon>Bacteroidota</taxon>
        <taxon>Chitinophagia</taxon>
        <taxon>Chitinophagales</taxon>
        <taxon>Chitinophagaceae</taxon>
        <taxon>Chitinophaga</taxon>
    </lineage>
</organism>
<evidence type="ECO:0000256" key="1">
    <source>
        <dbReference type="SAM" id="SignalP"/>
    </source>
</evidence>
<dbReference type="InterPro" id="IPR010281">
    <property type="entry name" value="DUF885"/>
</dbReference>
<dbReference type="PANTHER" id="PTHR33361">
    <property type="entry name" value="GLR0591 PROTEIN"/>
    <property type="match status" value="1"/>
</dbReference>
<dbReference type="Pfam" id="PF05960">
    <property type="entry name" value="DUF885"/>
    <property type="match status" value="1"/>
</dbReference>
<dbReference type="EMBL" id="WRXN01000001">
    <property type="protein sequence ID" value="MVT07151.1"/>
    <property type="molecule type" value="Genomic_DNA"/>
</dbReference>
<dbReference type="AlphaFoldDB" id="A0A7K1TYG0"/>
<name>A0A7K1TYG0_9BACT</name>
<feature type="signal peptide" evidence="1">
    <location>
        <begin position="1"/>
        <end position="20"/>
    </location>
</feature>
<dbReference type="RefSeq" id="WP_157304562.1">
    <property type="nucleotide sequence ID" value="NZ_WRXN01000001.1"/>
</dbReference>
<keyword evidence="1" id="KW-0732">Signal</keyword>
<dbReference type="Proteomes" id="UP000461730">
    <property type="component" value="Unassembled WGS sequence"/>
</dbReference>
<evidence type="ECO:0000313" key="3">
    <source>
        <dbReference type="Proteomes" id="UP000461730"/>
    </source>
</evidence>
<reference evidence="2 3" key="1">
    <citation type="submission" date="2019-12" db="EMBL/GenBank/DDBJ databases">
        <title>Chitinophaga sp. strain ysch24 (GDMCC 1.1355), whole genome shotgun sequence.</title>
        <authorList>
            <person name="Zhang X."/>
        </authorList>
    </citation>
    <scope>NUCLEOTIDE SEQUENCE [LARGE SCALE GENOMIC DNA]</scope>
    <source>
        <strain evidence="3">ysch24</strain>
    </source>
</reference>
<protein>
    <submittedName>
        <fullName evidence="2">DUF885 family protein</fullName>
    </submittedName>
</protein>
<accession>A0A7K1TYG0</accession>
<proteinExistence type="predicted"/>
<sequence>MRHISLIFCSLLFICCTAYSQGRNQQLHQLFEKYYRESQQLEPLNATFAGDHRYDDLLPNDGTIAYTQQKSAFDKKYLHLLSGYNRNALNTADRISFDVLKEILEMDLERMKYHAEYLPINQFASLPLLIGQLGSGKSAQPFQNLRDYENWMRRISAFSEWADTAIGNMKKGVSLGIVLPKALVVKMIPQMEALAEKDTVKNILFQPLNNLPPAMPAAEREKVKQSFLQSLNQQLLPAYQRLANYLKNDYLPHATDSAGLSGVPGGAELYRYYVRYFTTTGLSPQEIYETGLREVARISAAMEEQKRRSGFNGTLQEFLTFLRTDRQFMPFKTPEQVLQAYQQIYDKIKPTLHTMFSVTPKTKFEIRRVEAFREASQNGPSYIVGSVDGTRPGIFYVPIPDATRINETFLGMEATFIHEAIPGHHYQISLQQENTSLPSFRRQISFSAFTEGWALYCESLGKELGCYNDMPQQMGALNNEIHRAIRLVLDVGIHTGKMTREDAISYMLTHESISEEEAINSVERYMALPGQALTYKTGELEILRLREKCRKKLGARFNIIKFHDALLGQGDMPLSVLEQYMDEWVGRQ</sequence>